<proteinExistence type="predicted"/>
<dbReference type="SUPFAM" id="SSF82866">
    <property type="entry name" value="Multidrug efflux transporter AcrB transmembrane domain"/>
    <property type="match status" value="2"/>
</dbReference>
<keyword evidence="1" id="KW-0472">Membrane</keyword>
<dbReference type="PANTHER" id="PTHR32063">
    <property type="match status" value="1"/>
</dbReference>
<dbReference type="Gene3D" id="1.20.1640.10">
    <property type="entry name" value="Multidrug efflux transporter AcrB transmembrane domain"/>
    <property type="match status" value="2"/>
</dbReference>
<feature type="transmembrane region" description="Helical" evidence="1">
    <location>
        <begin position="912"/>
        <end position="933"/>
    </location>
</feature>
<dbReference type="Proteomes" id="UP001597353">
    <property type="component" value="Unassembled WGS sequence"/>
</dbReference>
<sequence length="1044" mass="109987">MQDQEDHIRAGRSGTALFVRRPILAFVLSALIVIAGLAGLFGVEVRELPDVDRPVVTVTTRLSGAGPETIDREITSTIEGAVGRVSGVRSISSTSTFGRSRVTIEFGDSVNLDVAATDVRDAIGRVRNNLPDSVDEPRIVKADANADAVIRIGVTSSSRSVQDLTSYVEDNIEDRLISAPGVADLQIWGNRQEIFRVDIDMMQLASRGLTLADIRRTLADVSFDAPAGALSSSVQSIQVRTTAAVTSPAQFEDLILRDDIRLGEIAQVTLGPAPGESILRANGQNGIGLGIVRQAQSNTLDISDAVTAVVEEIQTILPPDINVFITSDEATFIRGSISEVVKTLGLAVAIVVAIIFLFLRDTRATLIPAITLPVALIGTLAAIYIVGFSVNILTLLALVLATGMVVDDAIVVLENIVRRRSEGMGPRAAAVLGTQQVFFAVVTTTATLAAVFIPLSFLPGQTGGLFREFGFTLAIAVLLSSVVALSLCPVLASRLLTHAGEDDADGPILRLGNRLQAVYARTLRMAMAAPLVVVVVAALFTATAVLVAGTIRQEVTPSEDRSVALLSLRAPQGVSLDYTNAKMQEIEAILAPYRDSGEVESVFAIAGQGGDNRCFVVMTLAPWEARTRSQQEIVSEITARLGDVIGVRAFAIEPNSLGIRGAGQGLRFAVVGSNYGELAAAAQALVERLQENPAMGQVRLSYETTQPQLFIEVDRRRASDLGIDIDGLGEALQAVLDGRTVGTVYIEDTSLDITMLSTAQPVNDPGDLERVFIQSGSGEMIPMSTFVTLEERAVAPQLSRESQMRSVEVTASLTPDIALGEALAVAQALAADLLPAGSHIVPLAEAATLGETASGLMLTFGFAILVVFLVLSAQFESFVCAAIVMATVPLGLACAIFALAMTGGSLNVYSQIGLVLLVGIMAKNGILIVEFANQLRDRGQDVASAIFDASTIRLRPVMMTMASTVLGGVPLILSSGAGAEAREALGWIIVGGLGLATVSTLYLTPVAYLLLARLTTPKAEEEARLARELAEAGRAGNPRGTPAE</sequence>
<dbReference type="RefSeq" id="WP_390261056.1">
    <property type="nucleotide sequence ID" value="NZ_JBHUGH010000006.1"/>
</dbReference>
<evidence type="ECO:0000313" key="3">
    <source>
        <dbReference type="Proteomes" id="UP001597353"/>
    </source>
</evidence>
<evidence type="ECO:0000313" key="2">
    <source>
        <dbReference type="EMBL" id="MFD1912443.1"/>
    </source>
</evidence>
<dbReference type="PANTHER" id="PTHR32063:SF14">
    <property type="entry name" value="BLL4319 PROTEIN"/>
    <property type="match status" value="1"/>
</dbReference>
<feature type="transmembrane region" description="Helical" evidence="1">
    <location>
        <begin position="437"/>
        <end position="457"/>
    </location>
</feature>
<feature type="transmembrane region" description="Helical" evidence="1">
    <location>
        <begin position="954"/>
        <end position="973"/>
    </location>
</feature>
<evidence type="ECO:0000256" key="1">
    <source>
        <dbReference type="SAM" id="Phobius"/>
    </source>
</evidence>
<keyword evidence="1" id="KW-1133">Transmembrane helix</keyword>
<feature type="transmembrane region" description="Helical" evidence="1">
    <location>
        <begin position="340"/>
        <end position="359"/>
    </location>
</feature>
<comment type="caution">
    <text evidence="2">The sequence shown here is derived from an EMBL/GenBank/DDBJ whole genome shotgun (WGS) entry which is preliminary data.</text>
</comment>
<dbReference type="PRINTS" id="PR00702">
    <property type="entry name" value="ACRIFLAVINRP"/>
</dbReference>
<feature type="transmembrane region" description="Helical" evidence="1">
    <location>
        <begin position="878"/>
        <end position="900"/>
    </location>
</feature>
<feature type="transmembrane region" description="Helical" evidence="1">
    <location>
        <begin position="853"/>
        <end position="871"/>
    </location>
</feature>
<feature type="transmembrane region" description="Helical" evidence="1">
    <location>
        <begin position="985"/>
        <end position="1011"/>
    </location>
</feature>
<dbReference type="InterPro" id="IPR001036">
    <property type="entry name" value="Acrflvin-R"/>
</dbReference>
<reference evidence="3" key="1">
    <citation type="journal article" date="2019" name="Int. J. Syst. Evol. Microbiol.">
        <title>The Global Catalogue of Microorganisms (GCM) 10K type strain sequencing project: providing services to taxonomists for standard genome sequencing and annotation.</title>
        <authorList>
            <consortium name="The Broad Institute Genomics Platform"/>
            <consortium name="The Broad Institute Genome Sequencing Center for Infectious Disease"/>
            <person name="Wu L."/>
            <person name="Ma J."/>
        </authorList>
    </citation>
    <scope>NUCLEOTIDE SEQUENCE [LARGE SCALE GENOMIC DNA]</scope>
    <source>
        <strain evidence="3">CGMCC 4.7242</strain>
    </source>
</reference>
<dbReference type="InterPro" id="IPR027463">
    <property type="entry name" value="AcrB_DN_DC_subdom"/>
</dbReference>
<accession>A0ABW4S5U2</accession>
<dbReference type="SUPFAM" id="SSF82714">
    <property type="entry name" value="Multidrug efflux transporter AcrB TolC docking domain, DN and DC subdomains"/>
    <property type="match status" value="2"/>
</dbReference>
<feature type="transmembrane region" description="Helical" evidence="1">
    <location>
        <begin position="531"/>
        <end position="551"/>
    </location>
</feature>
<dbReference type="EMBL" id="JBHUGH010000006">
    <property type="protein sequence ID" value="MFD1912443.1"/>
    <property type="molecule type" value="Genomic_DNA"/>
</dbReference>
<feature type="transmembrane region" description="Helical" evidence="1">
    <location>
        <begin position="469"/>
        <end position="492"/>
    </location>
</feature>
<feature type="transmembrane region" description="Helical" evidence="1">
    <location>
        <begin position="21"/>
        <end position="43"/>
    </location>
</feature>
<keyword evidence="3" id="KW-1185">Reference proteome</keyword>
<dbReference type="Gene3D" id="3.30.70.1320">
    <property type="entry name" value="Multidrug efflux transporter AcrB pore domain like"/>
    <property type="match status" value="1"/>
</dbReference>
<dbReference type="Gene3D" id="3.30.70.1440">
    <property type="entry name" value="Multidrug efflux transporter AcrB pore domain"/>
    <property type="match status" value="1"/>
</dbReference>
<dbReference type="SUPFAM" id="SSF82693">
    <property type="entry name" value="Multidrug efflux transporter AcrB pore domain, PN1, PN2, PC1 and PC2 subdomains"/>
    <property type="match status" value="3"/>
</dbReference>
<protein>
    <submittedName>
        <fullName evidence="2">Efflux RND transporter permease subunit</fullName>
    </submittedName>
</protein>
<gene>
    <name evidence="2" type="ORF">ACFSGJ_09470</name>
</gene>
<organism evidence="2 3">
    <name type="scientific">Halodurantibacterium flavum</name>
    <dbReference type="NCBI Taxonomy" id="1382802"/>
    <lineage>
        <taxon>Bacteria</taxon>
        <taxon>Pseudomonadati</taxon>
        <taxon>Pseudomonadota</taxon>
        <taxon>Alphaproteobacteria</taxon>
        <taxon>Rhodobacterales</taxon>
        <taxon>Paracoccaceae</taxon>
        <taxon>Halodurantibacterium</taxon>
    </lineage>
</organism>
<dbReference type="Gene3D" id="3.30.70.1430">
    <property type="entry name" value="Multidrug efflux transporter AcrB pore domain"/>
    <property type="match status" value="2"/>
</dbReference>
<dbReference type="Pfam" id="PF00873">
    <property type="entry name" value="ACR_tran"/>
    <property type="match status" value="1"/>
</dbReference>
<dbReference type="Gene3D" id="3.30.2090.10">
    <property type="entry name" value="Multidrug efflux transporter AcrB TolC docking domain, DN and DC subdomains"/>
    <property type="match status" value="2"/>
</dbReference>
<name>A0ABW4S5U2_9RHOB</name>
<keyword evidence="1" id="KW-0812">Transmembrane</keyword>
<feature type="transmembrane region" description="Helical" evidence="1">
    <location>
        <begin position="392"/>
        <end position="417"/>
    </location>
</feature>
<feature type="transmembrane region" description="Helical" evidence="1">
    <location>
        <begin position="366"/>
        <end position="386"/>
    </location>
</feature>